<dbReference type="Proteomes" id="UP000424462">
    <property type="component" value="Chromosome"/>
</dbReference>
<keyword evidence="1" id="KW-0472">Membrane</keyword>
<keyword evidence="1" id="KW-0812">Transmembrane</keyword>
<dbReference type="AlphaFoldDB" id="A0A6B8W5X4"/>
<reference evidence="2 3" key="1">
    <citation type="submission" date="2019-11" db="EMBL/GenBank/DDBJ databases">
        <title>Complete genome sequence of Corynebacterium kalinowskii 1959, a novel Corynebacterium species isolated from soil of a small paddock in Vilsendorf, Germany.</title>
        <authorList>
            <person name="Schaffert L."/>
            <person name="Ruwe M."/>
            <person name="Milse J."/>
            <person name="Hanuschka K."/>
            <person name="Ortseifen V."/>
            <person name="Droste J."/>
            <person name="Brandt D."/>
            <person name="Schlueter L."/>
            <person name="Kutter Y."/>
            <person name="Vinke S."/>
            <person name="Viehoefer P."/>
            <person name="Jacob L."/>
            <person name="Luebke N.-C."/>
            <person name="Schulte-Berndt E."/>
            <person name="Hain C."/>
            <person name="Linder M."/>
            <person name="Schmidt P."/>
            <person name="Wollenschlaeger L."/>
            <person name="Luttermann T."/>
            <person name="Thieme E."/>
            <person name="Hassa J."/>
            <person name="Haak M."/>
            <person name="Wittchen M."/>
            <person name="Mentz A."/>
            <person name="Persicke M."/>
            <person name="Busche T."/>
            <person name="Ruckert C."/>
        </authorList>
    </citation>
    <scope>NUCLEOTIDE SEQUENCE [LARGE SCALE GENOMIC DNA]</scope>
    <source>
        <strain evidence="2 3">2039</strain>
    </source>
</reference>
<evidence type="ECO:0000313" key="3">
    <source>
        <dbReference type="Proteomes" id="UP000424462"/>
    </source>
</evidence>
<organism evidence="2 3">
    <name type="scientific">Corynebacterium occultum</name>
    <dbReference type="NCBI Taxonomy" id="2675219"/>
    <lineage>
        <taxon>Bacteria</taxon>
        <taxon>Bacillati</taxon>
        <taxon>Actinomycetota</taxon>
        <taxon>Actinomycetes</taxon>
        <taxon>Mycobacteriales</taxon>
        <taxon>Corynebacteriaceae</taxon>
        <taxon>Corynebacterium</taxon>
    </lineage>
</organism>
<proteinExistence type="predicted"/>
<protein>
    <submittedName>
        <fullName evidence="2">Uncharacterized protein</fullName>
    </submittedName>
</protein>
<dbReference type="KEGG" id="cok:COCCU_03830"/>
<keyword evidence="3" id="KW-1185">Reference proteome</keyword>
<sequence length="300" mass="32907">MSFVKIDEFSARYSGPAVDDHTMDVSVLGPALLGMGEIFREAYSVISPMDDSFPTVKVQEVRPGSFEVALGVDLSLIEEAVNLFTGNRSTALANAAGIGGGIVALVTLAISMFKREAATGRRPSRDELVTELGDELLAQHVEDLRNRRNFRQNVGRVVKPLTEDGIEEVTFFDKQGADLVSVSETEAEKITEFEPMLQPIVRYEDAVVEIGTPQISKPLKRKWGLLHTQYGSINAALLDTDFADEVVDSKVSFATGKRFTAKLRVEESPVEDGAEPSRSFEIVEIEPLVEGEQSSMFFAD</sequence>
<evidence type="ECO:0000313" key="2">
    <source>
        <dbReference type="EMBL" id="QGU06715.1"/>
    </source>
</evidence>
<name>A0A6B8W5X4_9CORY</name>
<feature type="transmembrane region" description="Helical" evidence="1">
    <location>
        <begin position="91"/>
        <end position="113"/>
    </location>
</feature>
<gene>
    <name evidence="2" type="ORF">COCCU_03830</name>
</gene>
<dbReference type="EMBL" id="CP046455">
    <property type="protein sequence ID" value="QGU06715.1"/>
    <property type="molecule type" value="Genomic_DNA"/>
</dbReference>
<accession>A0A6B8W5X4</accession>
<evidence type="ECO:0000256" key="1">
    <source>
        <dbReference type="SAM" id="Phobius"/>
    </source>
</evidence>
<keyword evidence="1" id="KW-1133">Transmembrane helix</keyword>